<evidence type="ECO:0000313" key="1">
    <source>
        <dbReference type="EMBL" id="KAL2327299.1"/>
    </source>
</evidence>
<accession>A0ABD1LUV7</accession>
<dbReference type="Proteomes" id="UP001603857">
    <property type="component" value="Unassembled WGS sequence"/>
</dbReference>
<comment type="caution">
    <text evidence="1">The sequence shown here is derived from an EMBL/GenBank/DDBJ whole genome shotgun (WGS) entry which is preliminary data.</text>
</comment>
<reference evidence="1 2" key="1">
    <citation type="submission" date="2024-08" db="EMBL/GenBank/DDBJ databases">
        <title>Insights into the chromosomal genome structure of Flemingia macrophylla.</title>
        <authorList>
            <person name="Ding Y."/>
            <person name="Zhao Y."/>
            <person name="Bi W."/>
            <person name="Wu M."/>
            <person name="Zhao G."/>
            <person name="Gong Y."/>
            <person name="Li W."/>
            <person name="Zhang P."/>
        </authorList>
    </citation>
    <scope>NUCLEOTIDE SEQUENCE [LARGE SCALE GENOMIC DNA]</scope>
    <source>
        <strain evidence="1">DYQJB</strain>
        <tissue evidence="1">Leaf</tissue>
    </source>
</reference>
<evidence type="ECO:0000313" key="2">
    <source>
        <dbReference type="Proteomes" id="UP001603857"/>
    </source>
</evidence>
<gene>
    <name evidence="1" type="ORF">Fmac_020726</name>
</gene>
<protein>
    <submittedName>
        <fullName evidence="1">Uncharacterized protein</fullName>
    </submittedName>
</protein>
<sequence>MYTLYATLGSDTLTSRGPSSPHPRFGHLAEPRAIITTPSVPPPGALGPTLEESSTVFGGAFGGGACGRGACSRALSGVCLPAKGFLSRLLHLPTNPTTTNLSYLIVIADVQETPDVDVSVLKIPEADVEVVADKDVENDGHAIGNASGNAHFAVPLAAANKAAEGNGAARAKKLVFFGNASPAFDLEDLLTASAEVLGTFGTTYRVVLEASPVVAIKTLMQRRSDKFV</sequence>
<name>A0ABD1LUV7_9FABA</name>
<dbReference type="AlphaFoldDB" id="A0ABD1LUV7"/>
<dbReference type="EMBL" id="JBGMDY010000007">
    <property type="protein sequence ID" value="KAL2327299.1"/>
    <property type="molecule type" value="Genomic_DNA"/>
</dbReference>
<proteinExistence type="predicted"/>
<keyword evidence="2" id="KW-1185">Reference proteome</keyword>
<organism evidence="1 2">
    <name type="scientific">Flemingia macrophylla</name>
    <dbReference type="NCBI Taxonomy" id="520843"/>
    <lineage>
        <taxon>Eukaryota</taxon>
        <taxon>Viridiplantae</taxon>
        <taxon>Streptophyta</taxon>
        <taxon>Embryophyta</taxon>
        <taxon>Tracheophyta</taxon>
        <taxon>Spermatophyta</taxon>
        <taxon>Magnoliopsida</taxon>
        <taxon>eudicotyledons</taxon>
        <taxon>Gunneridae</taxon>
        <taxon>Pentapetalae</taxon>
        <taxon>rosids</taxon>
        <taxon>fabids</taxon>
        <taxon>Fabales</taxon>
        <taxon>Fabaceae</taxon>
        <taxon>Papilionoideae</taxon>
        <taxon>50 kb inversion clade</taxon>
        <taxon>NPAAA clade</taxon>
        <taxon>indigoferoid/millettioid clade</taxon>
        <taxon>Phaseoleae</taxon>
        <taxon>Flemingia</taxon>
    </lineage>
</organism>